<dbReference type="Gene3D" id="3.30.1460.50">
    <property type="match status" value="1"/>
</dbReference>
<keyword evidence="3" id="KW-0808">Transferase</keyword>
<dbReference type="GO" id="GO:0061651">
    <property type="term" value="F:Atg12 conjugating enzyme activity"/>
    <property type="evidence" value="ECO:0007669"/>
    <property type="project" value="TreeGrafter"/>
</dbReference>
<comment type="similarity">
    <text evidence="1">Belongs to the ATG10 family.</text>
</comment>
<evidence type="ECO:0000256" key="1">
    <source>
        <dbReference type="ARBA" id="ARBA00005696"/>
    </source>
</evidence>
<evidence type="ECO:0000256" key="3">
    <source>
        <dbReference type="ARBA" id="ARBA00022679"/>
    </source>
</evidence>
<evidence type="ECO:0000256" key="2">
    <source>
        <dbReference type="ARBA" id="ARBA00021099"/>
    </source>
</evidence>
<keyword evidence="7" id="KW-1133">Transmembrane helix</keyword>
<evidence type="ECO:0000256" key="4">
    <source>
        <dbReference type="ARBA" id="ARBA00022786"/>
    </source>
</evidence>
<gene>
    <name evidence="8" type="ORF">LITE_LOCUS6781</name>
</gene>
<dbReference type="EMBL" id="CAMGYJ010000003">
    <property type="protein sequence ID" value="CAI0390550.1"/>
    <property type="molecule type" value="Genomic_DNA"/>
</dbReference>
<feature type="transmembrane region" description="Helical" evidence="7">
    <location>
        <begin position="216"/>
        <end position="235"/>
    </location>
</feature>
<dbReference type="InterPro" id="IPR007135">
    <property type="entry name" value="Atg3/Atg10"/>
</dbReference>
<dbReference type="GO" id="GO:0000045">
    <property type="term" value="P:autophagosome assembly"/>
    <property type="evidence" value="ECO:0007669"/>
    <property type="project" value="TreeGrafter"/>
</dbReference>
<keyword evidence="7" id="KW-0472">Membrane</keyword>
<keyword evidence="4" id="KW-0833">Ubl conjugation pathway</keyword>
<protein>
    <recommendedName>
        <fullName evidence="2">Ubiquitin-like-conjugating enzyme ATG10</fullName>
    </recommendedName>
    <alternativeName>
        <fullName evidence="6">Autophagy-related protein 10</fullName>
    </alternativeName>
</protein>
<keyword evidence="5" id="KW-0072">Autophagy</keyword>
<dbReference type="GO" id="GO:0000422">
    <property type="term" value="P:autophagy of mitochondrion"/>
    <property type="evidence" value="ECO:0007669"/>
    <property type="project" value="TreeGrafter"/>
</dbReference>
<accession>A0AAV0HYZ5</accession>
<name>A0AAV0HYZ5_9ROSI</name>
<comment type="caution">
    <text evidence="8">The sequence shown here is derived from an EMBL/GenBank/DDBJ whole genome shotgun (WGS) entry which is preliminary data.</text>
</comment>
<organism evidence="8 9">
    <name type="scientific">Linum tenue</name>
    <dbReference type="NCBI Taxonomy" id="586396"/>
    <lineage>
        <taxon>Eukaryota</taxon>
        <taxon>Viridiplantae</taxon>
        <taxon>Streptophyta</taxon>
        <taxon>Embryophyta</taxon>
        <taxon>Tracheophyta</taxon>
        <taxon>Spermatophyta</taxon>
        <taxon>Magnoliopsida</taxon>
        <taxon>eudicotyledons</taxon>
        <taxon>Gunneridae</taxon>
        <taxon>Pentapetalae</taxon>
        <taxon>rosids</taxon>
        <taxon>fabids</taxon>
        <taxon>Malpighiales</taxon>
        <taxon>Linaceae</taxon>
        <taxon>Linum</taxon>
    </lineage>
</organism>
<reference evidence="8" key="1">
    <citation type="submission" date="2022-08" db="EMBL/GenBank/DDBJ databases">
        <authorList>
            <person name="Gutierrez-Valencia J."/>
        </authorList>
    </citation>
    <scope>NUCLEOTIDE SEQUENCE</scope>
</reference>
<evidence type="ECO:0000256" key="6">
    <source>
        <dbReference type="ARBA" id="ARBA00029833"/>
    </source>
</evidence>
<sequence>MNESAWDGTLSASEFSASAQAFAEKWKLNNPAYPPWTWVKSLEVPIFATNQVEEGYLSLENVCIVKSNDDEVASCVEGEASLYDKEDEESTDSATLSGNDNVQPYYFDFHIIYSASFRVPVLYFRAYCSDEAYPSALLSNQVFLADGRSLGLNEIESVLPANSAKVLLESKWTFITQEEHPYLNRPWCKLHPCGSSDWMKLLFQAVEKVDRPAMELYLVSWFSVVGPVIGLGIPIQMLKEP</sequence>
<dbReference type="GO" id="GO:0005829">
    <property type="term" value="C:cytosol"/>
    <property type="evidence" value="ECO:0007669"/>
    <property type="project" value="TreeGrafter"/>
</dbReference>
<dbReference type="Proteomes" id="UP001154282">
    <property type="component" value="Unassembled WGS sequence"/>
</dbReference>
<evidence type="ECO:0000256" key="7">
    <source>
        <dbReference type="SAM" id="Phobius"/>
    </source>
</evidence>
<evidence type="ECO:0000256" key="5">
    <source>
        <dbReference type="ARBA" id="ARBA00023006"/>
    </source>
</evidence>
<dbReference type="AlphaFoldDB" id="A0AAV0HYZ5"/>
<dbReference type="Pfam" id="PF03987">
    <property type="entry name" value="Autophagy_act_C"/>
    <property type="match status" value="1"/>
</dbReference>
<dbReference type="PANTHER" id="PTHR14957:SF1">
    <property type="entry name" value="UBIQUITIN-LIKE-CONJUGATING ENZYME ATG10"/>
    <property type="match status" value="1"/>
</dbReference>
<proteinExistence type="inferred from homology"/>
<dbReference type="PANTHER" id="PTHR14957">
    <property type="entry name" value="UBIQUITIN-LIKE-CONJUGATING ENZYME ATG10"/>
    <property type="match status" value="1"/>
</dbReference>
<keyword evidence="9" id="KW-1185">Reference proteome</keyword>
<keyword evidence="7" id="KW-0812">Transmembrane</keyword>
<dbReference type="GO" id="GO:0032446">
    <property type="term" value="P:protein modification by small protein conjugation"/>
    <property type="evidence" value="ECO:0007669"/>
    <property type="project" value="TreeGrafter"/>
</dbReference>
<evidence type="ECO:0000313" key="9">
    <source>
        <dbReference type="Proteomes" id="UP001154282"/>
    </source>
</evidence>
<evidence type="ECO:0000313" key="8">
    <source>
        <dbReference type="EMBL" id="CAI0390550.1"/>
    </source>
</evidence>